<dbReference type="Pfam" id="PF17131">
    <property type="entry name" value="LolA_like"/>
    <property type="match status" value="1"/>
</dbReference>
<dbReference type="EMBL" id="PYMC01000002">
    <property type="protein sequence ID" value="PSW06632.1"/>
    <property type="molecule type" value="Genomic_DNA"/>
</dbReference>
<name>A0A2T3N2N3_9GAMM</name>
<comment type="caution">
    <text evidence="2">The sequence shown here is derived from an EMBL/GenBank/DDBJ whole genome shotgun (WGS) entry which is preliminary data.</text>
</comment>
<proteinExistence type="predicted"/>
<accession>A0A2T3N2N3</accession>
<dbReference type="InterPro" id="IPR033399">
    <property type="entry name" value="TP_0789-like"/>
</dbReference>
<dbReference type="Gene3D" id="2.50.20.10">
    <property type="entry name" value="Lipoprotein localisation LolA/LolB/LppX"/>
    <property type="match status" value="1"/>
</dbReference>
<dbReference type="PANTHER" id="PTHR37507:SF2">
    <property type="entry name" value="SPORULATION PROTEIN YDCC"/>
    <property type="match status" value="1"/>
</dbReference>
<evidence type="ECO:0000259" key="1">
    <source>
        <dbReference type="Pfam" id="PF17131"/>
    </source>
</evidence>
<dbReference type="OrthoDB" id="9803781at2"/>
<organism evidence="2 3">
    <name type="scientific">Photobacterium lipolyticum</name>
    <dbReference type="NCBI Taxonomy" id="266810"/>
    <lineage>
        <taxon>Bacteria</taxon>
        <taxon>Pseudomonadati</taxon>
        <taxon>Pseudomonadota</taxon>
        <taxon>Gammaproteobacteria</taxon>
        <taxon>Vibrionales</taxon>
        <taxon>Vibrionaceae</taxon>
        <taxon>Photobacterium</taxon>
    </lineage>
</organism>
<protein>
    <submittedName>
        <fullName evidence="2">Outer membrane lipoprotein-sorting protein</fullName>
    </submittedName>
</protein>
<dbReference type="PANTHER" id="PTHR37507">
    <property type="entry name" value="SPORULATION PROTEIN YDCC"/>
    <property type="match status" value="1"/>
</dbReference>
<keyword evidence="3" id="KW-1185">Reference proteome</keyword>
<sequence length="256" mass="29565">MSLLFIVFTLCPLHTFASEAISKEAISTNITAKEIIRQAMNHWRGVSSYSQMSMTIHRPDWQRIMTMQAWTQGDKHSLVRVIEPKKDAGNATLLKDNNMWTFSPKINRVIKIPSSMMNQSWMGSDFSNKDISKSTEILEQYEHQLKQVFKQDGHTVYVIIAIPNEDAAVVWGKEILYVRDDFVLLEEQFWDQDGKLVKTMKAMEVAELGGRMLATRLRMNNHEKPDEWTEMATKNAEFDVALNAHVFTLSNLRNPR</sequence>
<dbReference type="Proteomes" id="UP000240904">
    <property type="component" value="Unassembled WGS sequence"/>
</dbReference>
<evidence type="ECO:0000313" key="3">
    <source>
        <dbReference type="Proteomes" id="UP000240904"/>
    </source>
</evidence>
<dbReference type="CDD" id="cd16329">
    <property type="entry name" value="LolA_like"/>
    <property type="match status" value="1"/>
</dbReference>
<keyword evidence="2" id="KW-0449">Lipoprotein</keyword>
<dbReference type="AlphaFoldDB" id="A0A2T3N2N3"/>
<evidence type="ECO:0000313" key="2">
    <source>
        <dbReference type="EMBL" id="PSW06632.1"/>
    </source>
</evidence>
<reference evidence="2 3" key="1">
    <citation type="submission" date="2018-03" db="EMBL/GenBank/DDBJ databases">
        <title>Whole genome sequencing of Histamine producing bacteria.</title>
        <authorList>
            <person name="Butler K."/>
        </authorList>
    </citation>
    <scope>NUCLEOTIDE SEQUENCE [LARGE SCALE GENOMIC DNA]</scope>
    <source>
        <strain evidence="2 3">DSM 16190</strain>
    </source>
</reference>
<feature type="domain" description="Uncharacterized protein TP-0789" evidence="1">
    <location>
        <begin position="73"/>
        <end position="253"/>
    </location>
</feature>
<dbReference type="InterPro" id="IPR052944">
    <property type="entry name" value="Sporulation_related"/>
</dbReference>
<gene>
    <name evidence="2" type="ORF">C9I89_03600</name>
</gene>